<dbReference type="Gene3D" id="3.40.50.360">
    <property type="match status" value="1"/>
</dbReference>
<gene>
    <name evidence="2" type="ORF">PAC_02437</name>
</gene>
<organism evidence="2 3">
    <name type="scientific">Phialocephala subalpina</name>
    <dbReference type="NCBI Taxonomy" id="576137"/>
    <lineage>
        <taxon>Eukaryota</taxon>
        <taxon>Fungi</taxon>
        <taxon>Dikarya</taxon>
        <taxon>Ascomycota</taxon>
        <taxon>Pezizomycotina</taxon>
        <taxon>Leotiomycetes</taxon>
        <taxon>Helotiales</taxon>
        <taxon>Mollisiaceae</taxon>
        <taxon>Phialocephala</taxon>
        <taxon>Phialocephala fortinii species complex</taxon>
    </lineage>
</organism>
<keyword evidence="3" id="KW-1185">Reference proteome</keyword>
<reference evidence="2 3" key="1">
    <citation type="submission" date="2016-03" db="EMBL/GenBank/DDBJ databases">
        <authorList>
            <person name="Ploux O."/>
        </authorList>
    </citation>
    <scope>NUCLEOTIDE SEQUENCE [LARGE SCALE GENOMIC DNA]</scope>
    <source>
        <strain evidence="2 3">UAMH 11012</strain>
    </source>
</reference>
<dbReference type="GO" id="GO:0005829">
    <property type="term" value="C:cytosol"/>
    <property type="evidence" value="ECO:0007669"/>
    <property type="project" value="TreeGrafter"/>
</dbReference>
<dbReference type="PANTHER" id="PTHR30543">
    <property type="entry name" value="CHROMATE REDUCTASE"/>
    <property type="match status" value="1"/>
</dbReference>
<feature type="domain" description="NADPH-dependent FMN reductase-like" evidence="1">
    <location>
        <begin position="7"/>
        <end position="158"/>
    </location>
</feature>
<dbReference type="InterPro" id="IPR005025">
    <property type="entry name" value="FMN_Rdtase-like_dom"/>
</dbReference>
<dbReference type="Proteomes" id="UP000184330">
    <property type="component" value="Unassembled WGS sequence"/>
</dbReference>
<evidence type="ECO:0000313" key="2">
    <source>
        <dbReference type="EMBL" id="CZR52560.1"/>
    </source>
</evidence>
<dbReference type="STRING" id="576137.A0A1L7WIG2"/>
<sequence>MASALKKVALITASSRPTRAGPTVTSFISKILTTSPVASSVEVETVDVKTFNLPLFDHPSAPAMFPLNLPSPLPEGHPALAWSKKLQTFDAYILVTPEYNGGLPAGFKNALDYTYYEFTSKPFFTISYGVHGGNFANEEASRAIGVIMKGKVVDTKVLLPWARDEMMLPTAEGKLGPKTLEAWEGQKGEVLKGFEELIGLLKEEKVAEEIAA</sequence>
<proteinExistence type="predicted"/>
<accession>A0A1L7WIG2</accession>
<dbReference type="EMBL" id="FJOG01000003">
    <property type="protein sequence ID" value="CZR52560.1"/>
    <property type="molecule type" value="Genomic_DNA"/>
</dbReference>
<name>A0A1L7WIG2_9HELO</name>
<dbReference type="InterPro" id="IPR050712">
    <property type="entry name" value="NAD(P)H-dep_reductase"/>
</dbReference>
<evidence type="ECO:0000313" key="3">
    <source>
        <dbReference type="Proteomes" id="UP000184330"/>
    </source>
</evidence>
<evidence type="ECO:0000259" key="1">
    <source>
        <dbReference type="Pfam" id="PF03358"/>
    </source>
</evidence>
<dbReference type="SUPFAM" id="SSF52218">
    <property type="entry name" value="Flavoproteins"/>
    <property type="match status" value="1"/>
</dbReference>
<dbReference type="OrthoDB" id="68575at2759"/>
<dbReference type="GO" id="GO:0010181">
    <property type="term" value="F:FMN binding"/>
    <property type="evidence" value="ECO:0007669"/>
    <property type="project" value="TreeGrafter"/>
</dbReference>
<dbReference type="InterPro" id="IPR029039">
    <property type="entry name" value="Flavoprotein-like_sf"/>
</dbReference>
<dbReference type="PANTHER" id="PTHR30543:SF21">
    <property type="entry name" value="NAD(P)H-DEPENDENT FMN REDUCTASE LOT6"/>
    <property type="match status" value="1"/>
</dbReference>
<protein>
    <recommendedName>
        <fullName evidence="1">NADPH-dependent FMN reductase-like domain-containing protein</fullName>
    </recommendedName>
</protein>
<dbReference type="AlphaFoldDB" id="A0A1L7WIG2"/>
<dbReference type="GO" id="GO:0016491">
    <property type="term" value="F:oxidoreductase activity"/>
    <property type="evidence" value="ECO:0007669"/>
    <property type="project" value="InterPro"/>
</dbReference>
<dbReference type="Pfam" id="PF03358">
    <property type="entry name" value="FMN_red"/>
    <property type="match status" value="1"/>
</dbReference>